<evidence type="ECO:0000313" key="5">
    <source>
        <dbReference type="EMBL" id="PAD20147.1"/>
    </source>
</evidence>
<dbReference type="SUPFAM" id="SSF50331">
    <property type="entry name" value="MOP-like"/>
    <property type="match status" value="1"/>
</dbReference>
<name>A0A268A7P1_9BACI</name>
<dbReference type="PANTHER" id="PTHR43875:SF1">
    <property type="entry name" value="OSMOPROTECTIVE COMPOUNDS UPTAKE ATP-BINDING PROTEIN GGTA"/>
    <property type="match status" value="1"/>
</dbReference>
<dbReference type="GO" id="GO:0005524">
    <property type="term" value="F:ATP binding"/>
    <property type="evidence" value="ECO:0007669"/>
    <property type="project" value="UniProtKB-KW"/>
</dbReference>
<dbReference type="Pfam" id="PF00005">
    <property type="entry name" value="ABC_tran"/>
    <property type="match status" value="1"/>
</dbReference>
<dbReference type="GO" id="GO:0055052">
    <property type="term" value="C:ATP-binding cassette (ABC) transporter complex, substrate-binding subunit-containing"/>
    <property type="evidence" value="ECO:0007669"/>
    <property type="project" value="TreeGrafter"/>
</dbReference>
<keyword evidence="2" id="KW-0547">Nucleotide-binding</keyword>
<dbReference type="GO" id="GO:0140359">
    <property type="term" value="F:ABC-type transporter activity"/>
    <property type="evidence" value="ECO:0007669"/>
    <property type="project" value="UniProtKB-ARBA"/>
</dbReference>
<dbReference type="InterPro" id="IPR012340">
    <property type="entry name" value="NA-bd_OB-fold"/>
</dbReference>
<dbReference type="Gene3D" id="2.40.50.100">
    <property type="match status" value="1"/>
</dbReference>
<reference evidence="5 6" key="1">
    <citation type="submission" date="2017-07" db="EMBL/GenBank/DDBJ databases">
        <title>Isolation and whole genome analysis of endospore-forming bacteria from heroin.</title>
        <authorList>
            <person name="Kalinowski J."/>
            <person name="Ahrens B."/>
            <person name="Al-Dilaimi A."/>
            <person name="Winkler A."/>
            <person name="Wibberg D."/>
            <person name="Schleenbecker U."/>
            <person name="Ruckert C."/>
            <person name="Wolfel R."/>
            <person name="Grass G."/>
        </authorList>
    </citation>
    <scope>NUCLEOTIDE SEQUENCE [LARGE SCALE GENOMIC DNA]</scope>
    <source>
        <strain evidence="5 6">7528</strain>
    </source>
</reference>
<proteinExistence type="predicted"/>
<evidence type="ECO:0000256" key="3">
    <source>
        <dbReference type="ARBA" id="ARBA00022840"/>
    </source>
</evidence>
<dbReference type="InterPro" id="IPR003593">
    <property type="entry name" value="AAA+_ATPase"/>
</dbReference>
<dbReference type="PROSITE" id="PS00211">
    <property type="entry name" value="ABC_TRANSPORTER_1"/>
    <property type="match status" value="1"/>
</dbReference>
<dbReference type="EMBL" id="NPBV01000025">
    <property type="protein sequence ID" value="PAD20147.1"/>
    <property type="molecule type" value="Genomic_DNA"/>
</dbReference>
<dbReference type="InterPro" id="IPR008995">
    <property type="entry name" value="Mo/tungstate-bd_C_term_dom"/>
</dbReference>
<dbReference type="RefSeq" id="WP_095261458.1">
    <property type="nucleotide sequence ID" value="NZ_NPBV01000025.1"/>
</dbReference>
<keyword evidence="1" id="KW-0813">Transport</keyword>
<dbReference type="Proteomes" id="UP000216013">
    <property type="component" value="Unassembled WGS sequence"/>
</dbReference>
<dbReference type="InterPro" id="IPR027417">
    <property type="entry name" value="P-loop_NTPase"/>
</dbReference>
<protein>
    <submittedName>
        <fullName evidence="5">Sugar ABC transporter ATP-binding protein</fullName>
    </submittedName>
</protein>
<dbReference type="AlphaFoldDB" id="A0A268A7P1"/>
<dbReference type="SMART" id="SM00382">
    <property type="entry name" value="AAA"/>
    <property type="match status" value="1"/>
</dbReference>
<organism evidence="5 6">
    <name type="scientific">Terribacillus saccharophilus</name>
    <dbReference type="NCBI Taxonomy" id="361277"/>
    <lineage>
        <taxon>Bacteria</taxon>
        <taxon>Bacillati</taxon>
        <taxon>Bacillota</taxon>
        <taxon>Bacilli</taxon>
        <taxon>Bacillales</taxon>
        <taxon>Bacillaceae</taxon>
        <taxon>Terribacillus</taxon>
    </lineage>
</organism>
<gene>
    <name evidence="5" type="ORF">CHH64_15520</name>
</gene>
<dbReference type="Pfam" id="PF08402">
    <property type="entry name" value="TOBE_2"/>
    <property type="match status" value="1"/>
</dbReference>
<dbReference type="GO" id="GO:0016887">
    <property type="term" value="F:ATP hydrolysis activity"/>
    <property type="evidence" value="ECO:0007669"/>
    <property type="project" value="InterPro"/>
</dbReference>
<dbReference type="InterPro" id="IPR003439">
    <property type="entry name" value="ABC_transporter-like_ATP-bd"/>
</dbReference>
<comment type="caution">
    <text evidence="5">The sequence shown here is derived from an EMBL/GenBank/DDBJ whole genome shotgun (WGS) entry which is preliminary data.</text>
</comment>
<dbReference type="PANTHER" id="PTHR43875">
    <property type="entry name" value="MALTODEXTRIN IMPORT ATP-BINDING PROTEIN MSMX"/>
    <property type="match status" value="1"/>
</dbReference>
<evidence type="ECO:0000256" key="2">
    <source>
        <dbReference type="ARBA" id="ARBA00022741"/>
    </source>
</evidence>
<dbReference type="PROSITE" id="PS50893">
    <property type="entry name" value="ABC_TRANSPORTER_2"/>
    <property type="match status" value="1"/>
</dbReference>
<dbReference type="FunFam" id="3.40.50.300:FF:000042">
    <property type="entry name" value="Maltose/maltodextrin ABC transporter, ATP-binding protein"/>
    <property type="match status" value="1"/>
</dbReference>
<sequence>MDIHLHQLSMVFDNTTAVQEMTTTIKDGELVSLLGPSGCGKSTTLMLLSGLYKPTSGSIHFGNLDVTKLDAEKRGIGMVFQSYALYPHLSVLKNIMFPLRMKKVPKKEAEARAKEMAELVQIGHLLDRKPGQLSGGQQQRVAIARALVKKPNVLLLDEPLSNLDARLRLEMREEIRRIQQEIGITAIFVTHDQEEALSISDRVMLMKDGVIQQESAPQIMYKKPENEFVASFLGNPPINLMTITKTQESASYRLANSKEIIQLPALPPKDMETVRLGIRAEDLFHTTENPLFQGEIIHIETIGRDTLIRMQVGSITVRALVDPEQQLQIGDAYSLGVRPGNIHYFHPESGKRLPLQMRGGNWHAKANVEEHA</sequence>
<dbReference type="InterPro" id="IPR017871">
    <property type="entry name" value="ABC_transporter-like_CS"/>
</dbReference>
<dbReference type="InterPro" id="IPR013611">
    <property type="entry name" value="Transp-assoc_OB_typ2"/>
</dbReference>
<evidence type="ECO:0000259" key="4">
    <source>
        <dbReference type="PROSITE" id="PS50893"/>
    </source>
</evidence>
<dbReference type="SUPFAM" id="SSF52540">
    <property type="entry name" value="P-loop containing nucleoside triphosphate hydrolases"/>
    <property type="match status" value="1"/>
</dbReference>
<dbReference type="Gene3D" id="2.40.50.140">
    <property type="entry name" value="Nucleic acid-binding proteins"/>
    <property type="match status" value="1"/>
</dbReference>
<feature type="domain" description="ABC transporter" evidence="4">
    <location>
        <begin position="3"/>
        <end position="233"/>
    </location>
</feature>
<keyword evidence="3 5" id="KW-0067">ATP-binding</keyword>
<dbReference type="InterPro" id="IPR047641">
    <property type="entry name" value="ABC_transpr_MalK/UgpC-like"/>
</dbReference>
<dbReference type="Gene3D" id="3.40.50.300">
    <property type="entry name" value="P-loop containing nucleotide triphosphate hydrolases"/>
    <property type="match status" value="1"/>
</dbReference>
<evidence type="ECO:0000256" key="1">
    <source>
        <dbReference type="ARBA" id="ARBA00022448"/>
    </source>
</evidence>
<accession>A0A268A7P1</accession>
<evidence type="ECO:0000313" key="6">
    <source>
        <dbReference type="Proteomes" id="UP000216013"/>
    </source>
</evidence>